<reference evidence="1" key="1">
    <citation type="journal article" date="2014" name="Genome Biol. Evol.">
        <title>Pangenome evidence for extensive interdomain horizontal transfer affecting lineage core and shell genes in uncultured planktonic thaumarchaeota and euryarchaeota.</title>
        <authorList>
            <person name="Deschamps P."/>
            <person name="Zivanovic Y."/>
            <person name="Moreira D."/>
            <person name="Rodriguez-Valera F."/>
            <person name="Lopez-Garcia P."/>
        </authorList>
    </citation>
    <scope>NUCLEOTIDE SEQUENCE</scope>
</reference>
<proteinExistence type="predicted"/>
<dbReference type="EMBL" id="KF900687">
    <property type="protein sequence ID" value="AIF03708.1"/>
    <property type="molecule type" value="Genomic_DNA"/>
</dbReference>
<organism evidence="1">
    <name type="scientific">uncultured marine group II/III euryarchaeote KM3_169_C11</name>
    <dbReference type="NCBI Taxonomy" id="1457922"/>
    <lineage>
        <taxon>Archaea</taxon>
        <taxon>Methanobacteriati</taxon>
        <taxon>Methanobacteriota</taxon>
        <taxon>environmental samples</taxon>
    </lineage>
</organism>
<sequence>MDNEHPEPESPPSVDAPTSSKLLFLQERMVNFTQQYSMPVVEVSLVLSKYTKQISTHLSAHAAEQGEELPERLSQPWPLEAGDSAADVGQDTEFALDKVLDMVDGDRIDIFDTIIRNVINECELPLTDALLFMREWEHLVRSQLSGASGPGSLFSPVEYPDDF</sequence>
<name>A0A075GPL1_9EURY</name>
<protein>
    <submittedName>
        <fullName evidence="1">Uncharacterized protein</fullName>
    </submittedName>
</protein>
<accession>A0A075GPL1</accession>
<evidence type="ECO:0000313" key="1">
    <source>
        <dbReference type="EMBL" id="AIF03708.1"/>
    </source>
</evidence>
<dbReference type="AlphaFoldDB" id="A0A075GPL1"/>